<feature type="transmembrane region" description="Helical" evidence="6">
    <location>
        <begin position="70"/>
        <end position="89"/>
    </location>
</feature>
<dbReference type="PANTHER" id="PTHR32322:SF18">
    <property type="entry name" value="S-ADENOSYLMETHIONINE_S-ADENOSYLHOMOCYSTEINE TRANSPORTER"/>
    <property type="match status" value="1"/>
</dbReference>
<evidence type="ECO:0000313" key="12">
    <source>
        <dbReference type="Proteomes" id="UP000030184"/>
    </source>
</evidence>
<feature type="transmembrane region" description="Helical" evidence="6">
    <location>
        <begin position="125"/>
        <end position="144"/>
    </location>
</feature>
<keyword evidence="3 6" id="KW-0812">Transmembrane</keyword>
<evidence type="ECO:0000256" key="3">
    <source>
        <dbReference type="ARBA" id="ARBA00022692"/>
    </source>
</evidence>
<dbReference type="Pfam" id="PF00892">
    <property type="entry name" value="EamA"/>
    <property type="match status" value="2"/>
</dbReference>
<keyword evidence="12" id="KW-1185">Reference proteome</keyword>
<evidence type="ECO:0000313" key="13">
    <source>
        <dbReference type="Proteomes" id="UP000251545"/>
    </source>
</evidence>
<name>A0A090W990_9FLAO</name>
<evidence type="ECO:0000256" key="4">
    <source>
        <dbReference type="ARBA" id="ARBA00022989"/>
    </source>
</evidence>
<dbReference type="Proteomes" id="UP000030184">
    <property type="component" value="Unassembled WGS sequence"/>
</dbReference>
<accession>A0A090W990</accession>
<dbReference type="AlphaFoldDB" id="A0A090W990"/>
<keyword evidence="5 6" id="KW-0472">Membrane</keyword>
<evidence type="ECO:0000313" key="9">
    <source>
        <dbReference type="EMBL" id="GAL88360.1"/>
    </source>
</evidence>
<keyword evidence="2" id="KW-1003">Cell membrane</keyword>
<proteinExistence type="predicted"/>
<feature type="transmembrane region" description="Helical" evidence="6">
    <location>
        <begin position="178"/>
        <end position="199"/>
    </location>
</feature>
<protein>
    <submittedName>
        <fullName evidence="10">Drug/metabolite transporter (DMT)-like permease</fullName>
    </submittedName>
    <submittedName>
        <fullName evidence="8">Permease of the drug/metabolite transporter (DMT) superfamily</fullName>
    </submittedName>
</protein>
<evidence type="ECO:0000256" key="6">
    <source>
        <dbReference type="SAM" id="Phobius"/>
    </source>
</evidence>
<feature type="transmembrane region" description="Helical" evidence="6">
    <location>
        <begin position="219"/>
        <end position="238"/>
    </location>
</feature>
<evidence type="ECO:0000313" key="11">
    <source>
        <dbReference type="Proteomes" id="UP000029646"/>
    </source>
</evidence>
<keyword evidence="4 6" id="KW-1133">Transmembrane helix</keyword>
<evidence type="ECO:0000256" key="2">
    <source>
        <dbReference type="ARBA" id="ARBA00022475"/>
    </source>
</evidence>
<evidence type="ECO:0000256" key="5">
    <source>
        <dbReference type="ARBA" id="ARBA00023136"/>
    </source>
</evidence>
<dbReference type="OrthoDB" id="9811486at2"/>
<evidence type="ECO:0000259" key="7">
    <source>
        <dbReference type="Pfam" id="PF00892"/>
    </source>
</evidence>
<dbReference type="SUPFAM" id="SSF103481">
    <property type="entry name" value="Multidrug resistance efflux transporter EmrE"/>
    <property type="match status" value="2"/>
</dbReference>
<dbReference type="Proteomes" id="UP000029646">
    <property type="component" value="Unassembled WGS sequence"/>
</dbReference>
<reference evidence="10 13" key="2">
    <citation type="submission" date="2018-02" db="EMBL/GenBank/DDBJ databases">
        <title>Genomic Encyclopedia of Archaeal and Bacterial Type Strains, Phase II (KMG-II): from individual species to whole genera.</title>
        <authorList>
            <person name="Goeker M."/>
        </authorList>
    </citation>
    <scope>NUCLEOTIDE SEQUENCE [LARGE SCALE GENOMIC DNA]</scope>
    <source>
        <strain evidence="10 13">DSM 21165</strain>
    </source>
</reference>
<dbReference type="Proteomes" id="UP000251545">
    <property type="component" value="Unassembled WGS sequence"/>
</dbReference>
<dbReference type="RefSeq" id="WP_052415052.1">
    <property type="nucleotide sequence ID" value="NZ_BBNS01000018.1"/>
</dbReference>
<comment type="caution">
    <text evidence="8">The sequence shown here is derived from an EMBL/GenBank/DDBJ whole genome shotgun (WGS) entry which is preliminary data.</text>
</comment>
<feature type="transmembrane region" description="Helical" evidence="6">
    <location>
        <begin position="280"/>
        <end position="297"/>
    </location>
</feature>
<dbReference type="EMBL" id="BBNY01000002">
    <property type="protein sequence ID" value="GAL88360.1"/>
    <property type="molecule type" value="Genomic_DNA"/>
</dbReference>
<comment type="subcellular location">
    <subcellularLocation>
        <location evidence="1">Cell membrane</location>
        <topology evidence="1">Multi-pass membrane protein</topology>
    </subcellularLocation>
</comment>
<gene>
    <name evidence="10" type="ORF">CLV33_101566</name>
    <name evidence="8" type="ORF">JCM19302_369</name>
    <name evidence="9" type="ORF">JCM19538_1686</name>
</gene>
<dbReference type="EMBL" id="PVEO01000001">
    <property type="protein sequence ID" value="PQV51639.1"/>
    <property type="molecule type" value="Genomic_DNA"/>
</dbReference>
<feature type="transmembrane region" description="Helical" evidence="6">
    <location>
        <begin position="36"/>
        <end position="58"/>
    </location>
</feature>
<dbReference type="GO" id="GO:0005886">
    <property type="term" value="C:plasma membrane"/>
    <property type="evidence" value="ECO:0007669"/>
    <property type="project" value="UniProtKB-SubCell"/>
</dbReference>
<feature type="domain" description="EamA" evidence="7">
    <location>
        <begin position="8"/>
        <end position="139"/>
    </location>
</feature>
<reference evidence="12" key="1">
    <citation type="journal article" date="2014" name="Genome Announc.">
        <title>Draft Genome Sequence of Marine Flavobacterium Jejuia pallidilutea Strain 11shimoA1 and Pigmentation Mutants.</title>
        <authorList>
            <person name="Takatani N."/>
            <person name="Nakanishi M."/>
            <person name="Meirelles P."/>
            <person name="Mino S."/>
            <person name="Suda W."/>
            <person name="Oshima K."/>
            <person name="Hattori M."/>
            <person name="Ohkuma M."/>
            <person name="Hosokawa M."/>
            <person name="Miyashita K."/>
            <person name="Thompson F.L."/>
            <person name="Niwa A."/>
            <person name="Sawabe T."/>
            <person name="Sawabe T."/>
        </authorList>
    </citation>
    <scope>NUCLEOTIDE SEQUENCE [LARGE SCALE GENOMIC DNA]</scope>
    <source>
        <strain evidence="12">JCM 19538</strain>
    </source>
</reference>
<feature type="transmembrane region" description="Helical" evidence="6">
    <location>
        <begin position="250"/>
        <end position="268"/>
    </location>
</feature>
<evidence type="ECO:0000256" key="1">
    <source>
        <dbReference type="ARBA" id="ARBA00004651"/>
    </source>
</evidence>
<evidence type="ECO:0000313" key="8">
    <source>
        <dbReference type="EMBL" id="GAL72024.1"/>
    </source>
</evidence>
<evidence type="ECO:0000313" key="10">
    <source>
        <dbReference type="EMBL" id="PQV51639.1"/>
    </source>
</evidence>
<dbReference type="InterPro" id="IPR050638">
    <property type="entry name" value="AA-Vitamin_Transporters"/>
</dbReference>
<feature type="transmembrane region" description="Helical" evidence="6">
    <location>
        <begin position="150"/>
        <end position="171"/>
    </location>
</feature>
<dbReference type="InterPro" id="IPR000620">
    <property type="entry name" value="EamA_dom"/>
</dbReference>
<dbReference type="EMBL" id="BBNS01000018">
    <property type="protein sequence ID" value="GAL72024.1"/>
    <property type="molecule type" value="Genomic_DNA"/>
</dbReference>
<feature type="transmembrane region" description="Helical" evidence="6">
    <location>
        <begin position="95"/>
        <end position="116"/>
    </location>
</feature>
<sequence>MQSNIIKAHLALFATHVIYAANHFIAKGIMPEKVNPNALVMFRVIGAGLLFWAIKYFIKERVAKKDFFKLALCGLFGASLNQLSFFHGLNLTSPIDTSIIMTSAPAVVFILSMIFLKEKVTKNKILGLSIGALGAIGLVWYGQVSEGNSSLLGNLFIIINVVFFSLYQVIVKPLMRTYNFITIISWVFLFGLVFVIPFGLKDMLYHTNYEAFNINTYLVISYVIVFTTFCTFLFNIYALRQVSPAVAGSYTYVQPAVSFIIVLILSTVFKNDIYNKDVNWVKIACCFLVIIGVYLISKKEKKAKHSNS</sequence>
<dbReference type="PANTHER" id="PTHR32322">
    <property type="entry name" value="INNER MEMBRANE TRANSPORTER"/>
    <property type="match status" value="1"/>
</dbReference>
<feature type="domain" description="EamA" evidence="7">
    <location>
        <begin position="152"/>
        <end position="297"/>
    </location>
</feature>
<organism evidence="8 11">
    <name type="scientific">Jejuia pallidilutea</name>
    <dbReference type="NCBI Taxonomy" id="504487"/>
    <lineage>
        <taxon>Bacteria</taxon>
        <taxon>Pseudomonadati</taxon>
        <taxon>Bacteroidota</taxon>
        <taxon>Flavobacteriia</taxon>
        <taxon>Flavobacteriales</taxon>
        <taxon>Flavobacteriaceae</taxon>
        <taxon>Jejuia</taxon>
    </lineage>
</organism>
<dbReference type="InterPro" id="IPR037185">
    <property type="entry name" value="EmrE-like"/>
</dbReference>